<keyword evidence="1" id="KW-0472">Membrane</keyword>
<dbReference type="AlphaFoldDB" id="A0AAE9A2Q8"/>
<reference evidence="2 3" key="1">
    <citation type="submission" date="2022-02" db="EMBL/GenBank/DDBJ databases">
        <title>Chromosome-level reference genomes for two strains of Caenorhabditis briggsae: an improved platform for comparative genomics.</title>
        <authorList>
            <person name="Stevens L."/>
            <person name="Andersen E.C."/>
        </authorList>
    </citation>
    <scope>NUCLEOTIDE SEQUENCE [LARGE SCALE GENOMIC DNA]</scope>
    <source>
        <strain evidence="2">QX1410_ONT</strain>
        <tissue evidence="2">Whole-organism</tissue>
    </source>
</reference>
<proteinExistence type="predicted"/>
<feature type="transmembrane region" description="Helical" evidence="1">
    <location>
        <begin position="110"/>
        <end position="135"/>
    </location>
</feature>
<gene>
    <name evidence="2" type="ORF">L3Y34_008929</name>
</gene>
<dbReference type="KEGG" id="cbr:CBG_19381"/>
<protein>
    <submittedName>
        <fullName evidence="2">Uncharacterized protein</fullName>
    </submittedName>
</protein>
<dbReference type="RefSeq" id="XP_002637636.2">
    <property type="nucleotide sequence ID" value="XM_002637590.2"/>
</dbReference>
<dbReference type="Proteomes" id="UP000827892">
    <property type="component" value="Chromosome V"/>
</dbReference>
<accession>A0AAE9A2Q8</accession>
<dbReference type="InterPro" id="IPR003839">
    <property type="entry name" value="7TM_GPCR_serpentine_rcpt_Sru"/>
</dbReference>
<dbReference type="Pfam" id="PF10322">
    <property type="entry name" value="7TM_GPCR_Sru"/>
    <property type="match status" value="1"/>
</dbReference>
<feature type="transmembrane region" description="Helical" evidence="1">
    <location>
        <begin position="68"/>
        <end position="90"/>
    </location>
</feature>
<feature type="transmembrane region" description="Helical" evidence="1">
    <location>
        <begin position="251"/>
        <end position="274"/>
    </location>
</feature>
<organism evidence="2 3">
    <name type="scientific">Caenorhabditis briggsae</name>
    <dbReference type="NCBI Taxonomy" id="6238"/>
    <lineage>
        <taxon>Eukaryota</taxon>
        <taxon>Metazoa</taxon>
        <taxon>Ecdysozoa</taxon>
        <taxon>Nematoda</taxon>
        <taxon>Chromadorea</taxon>
        <taxon>Rhabditida</taxon>
        <taxon>Rhabditina</taxon>
        <taxon>Rhabditomorpha</taxon>
        <taxon>Rhabditoidea</taxon>
        <taxon>Rhabditidae</taxon>
        <taxon>Peloderinae</taxon>
        <taxon>Caenorhabditis</taxon>
    </lineage>
</organism>
<feature type="transmembrane region" description="Helical" evidence="1">
    <location>
        <begin position="31"/>
        <end position="52"/>
    </location>
</feature>
<keyword evidence="1" id="KW-1133">Transmembrane helix</keyword>
<feature type="transmembrane region" description="Helical" evidence="1">
    <location>
        <begin position="156"/>
        <end position="177"/>
    </location>
</feature>
<keyword evidence="1" id="KW-0812">Transmembrane</keyword>
<feature type="transmembrane region" description="Helical" evidence="1">
    <location>
        <begin position="206"/>
        <end position="230"/>
    </location>
</feature>
<dbReference type="PANTHER" id="PTHR46045:SF12">
    <property type="entry name" value="SERPENTINE RECEPTOR, CLASS U"/>
    <property type="match status" value="1"/>
</dbReference>
<feature type="transmembrane region" description="Helical" evidence="1">
    <location>
        <begin position="294"/>
        <end position="310"/>
    </location>
</feature>
<name>A0AAE9A2Q8_CAEBR</name>
<dbReference type="EMBL" id="CP090895">
    <property type="protein sequence ID" value="ULT90976.1"/>
    <property type="molecule type" value="Genomic_DNA"/>
</dbReference>
<sequence>MNNILPSNGSIHGIPACIDYTPEMDFSTLQAFIPLIYITPTLGIMITILVMYRNAKKNDNAASMDSDIFTLIMLYFLFNSMFFIGDYLRFNLPSSGLITSFCASVRPNRWFGILIIYSYATNYLTIACPLLVCTVRLTIMISPRNCRHYSDLVMRWFVMPFLLLAPAALIFLNFHVFGYCRQLGPPFEFGSIMIYEGDEYYHTNTLIHFSFSCFMLLSGSIISVLMLLQLRITVPSNTSARTKELRRKIELSLSLTMLSGMVPFITNSIVSATFLWSRSNWFASLILHPIGNDFETVMMPWVLFFTHPLFRKKRMVPKMSTSSVASKSTSGRKGLF</sequence>
<evidence type="ECO:0000313" key="3">
    <source>
        <dbReference type="Proteomes" id="UP000827892"/>
    </source>
</evidence>
<dbReference type="PANTHER" id="PTHR46045">
    <property type="entry name" value="SERPENTINE RECEPTOR, CLASS U-RELATED"/>
    <property type="match status" value="1"/>
</dbReference>
<evidence type="ECO:0000256" key="1">
    <source>
        <dbReference type="SAM" id="Phobius"/>
    </source>
</evidence>
<evidence type="ECO:0000313" key="2">
    <source>
        <dbReference type="EMBL" id="ULT90976.1"/>
    </source>
</evidence>